<organism evidence="3 4">
    <name type="scientific">Deinococcus piscis</name>
    <dbReference type="NCBI Taxonomy" id="394230"/>
    <lineage>
        <taxon>Bacteria</taxon>
        <taxon>Thermotogati</taxon>
        <taxon>Deinococcota</taxon>
        <taxon>Deinococci</taxon>
        <taxon>Deinococcales</taxon>
        <taxon>Deinococcaceae</taxon>
        <taxon>Deinococcus</taxon>
    </lineage>
</organism>
<accession>A0ABQ3K845</accession>
<dbReference type="Pfam" id="PF00156">
    <property type="entry name" value="Pribosyltran"/>
    <property type="match status" value="1"/>
</dbReference>
<dbReference type="PANTHER" id="PTHR47505:SF1">
    <property type="entry name" value="DNA UTILIZATION PROTEIN YHGH"/>
    <property type="match status" value="1"/>
</dbReference>
<dbReference type="CDD" id="cd06223">
    <property type="entry name" value="PRTases_typeI"/>
    <property type="match status" value="1"/>
</dbReference>
<protein>
    <submittedName>
        <fullName evidence="3">Amidophosphoribosyltransferase</fullName>
    </submittedName>
</protein>
<comment type="caution">
    <text evidence="3">The sequence shown here is derived from an EMBL/GenBank/DDBJ whole genome shotgun (WGS) entry which is preliminary data.</text>
</comment>
<feature type="domain" description="Phosphoribosyltransferase" evidence="2">
    <location>
        <begin position="127"/>
        <end position="215"/>
    </location>
</feature>
<dbReference type="EMBL" id="BNAL01000008">
    <property type="protein sequence ID" value="GHF99480.1"/>
    <property type="molecule type" value="Genomic_DNA"/>
</dbReference>
<evidence type="ECO:0000259" key="2">
    <source>
        <dbReference type="Pfam" id="PF00156"/>
    </source>
</evidence>
<gene>
    <name evidence="3" type="ORF">GCM10017783_09420</name>
</gene>
<proteinExistence type="inferred from homology"/>
<dbReference type="SUPFAM" id="SSF53271">
    <property type="entry name" value="PRTase-like"/>
    <property type="match status" value="1"/>
</dbReference>
<evidence type="ECO:0000313" key="3">
    <source>
        <dbReference type="EMBL" id="GHF99480.1"/>
    </source>
</evidence>
<dbReference type="PANTHER" id="PTHR47505">
    <property type="entry name" value="DNA UTILIZATION PROTEIN YHGH"/>
    <property type="match status" value="1"/>
</dbReference>
<comment type="similarity">
    <text evidence="1">Belongs to the ComF/GntX family.</text>
</comment>
<dbReference type="InterPro" id="IPR051910">
    <property type="entry name" value="ComF/GntX_DNA_util-trans"/>
</dbReference>
<evidence type="ECO:0000313" key="4">
    <source>
        <dbReference type="Proteomes" id="UP000632154"/>
    </source>
</evidence>
<keyword evidence="4" id="KW-1185">Reference proteome</keyword>
<dbReference type="InterPro" id="IPR029057">
    <property type="entry name" value="PRTase-like"/>
</dbReference>
<dbReference type="Gene3D" id="3.40.50.2020">
    <property type="match status" value="1"/>
</dbReference>
<name>A0ABQ3K845_9DEIO</name>
<dbReference type="RefSeq" id="WP_189642527.1">
    <property type="nucleotide sequence ID" value="NZ_BNAL01000008.1"/>
</dbReference>
<dbReference type="Proteomes" id="UP000632154">
    <property type="component" value="Unassembled WGS sequence"/>
</dbReference>
<reference evidence="4" key="1">
    <citation type="journal article" date="2019" name="Int. J. Syst. Evol. Microbiol.">
        <title>The Global Catalogue of Microorganisms (GCM) 10K type strain sequencing project: providing services to taxonomists for standard genome sequencing and annotation.</title>
        <authorList>
            <consortium name="The Broad Institute Genomics Platform"/>
            <consortium name="The Broad Institute Genome Sequencing Center for Infectious Disease"/>
            <person name="Wu L."/>
            <person name="Ma J."/>
        </authorList>
    </citation>
    <scope>NUCLEOTIDE SEQUENCE [LARGE SCALE GENOMIC DNA]</scope>
    <source>
        <strain evidence="4">CGMCC 1.18439</strain>
    </source>
</reference>
<dbReference type="InterPro" id="IPR000836">
    <property type="entry name" value="PRTase_dom"/>
</dbReference>
<sequence>MRNGPDWQRTLTGWLRLALPRACPGCGGQLGTDPGLCRRCRASLRPQLERHSPLSPDAQPHLVSLGRYQGPVRRAVRALKYAQAREVAGVLGPALASAVPATWPVVGVVPVPLHPSRERERGFNQAELLAAALADALEVPYAPAALRRERRTQQQAKLRGDERRQNVAGAFVADASQLSEGAVLLVDDVLTTGHTLLACREALRAQGVTEFYYAVAAH</sequence>
<evidence type="ECO:0000256" key="1">
    <source>
        <dbReference type="ARBA" id="ARBA00008007"/>
    </source>
</evidence>